<organism evidence="1 2">
    <name type="scientific">Racocetra persica</name>
    <dbReference type="NCBI Taxonomy" id="160502"/>
    <lineage>
        <taxon>Eukaryota</taxon>
        <taxon>Fungi</taxon>
        <taxon>Fungi incertae sedis</taxon>
        <taxon>Mucoromycota</taxon>
        <taxon>Glomeromycotina</taxon>
        <taxon>Glomeromycetes</taxon>
        <taxon>Diversisporales</taxon>
        <taxon>Gigasporaceae</taxon>
        <taxon>Racocetra</taxon>
    </lineage>
</organism>
<dbReference type="EMBL" id="CAJVQC010016647">
    <property type="protein sequence ID" value="CAG8678239.1"/>
    <property type="molecule type" value="Genomic_DNA"/>
</dbReference>
<protein>
    <submittedName>
        <fullName evidence="1">11375_t:CDS:1</fullName>
    </submittedName>
</protein>
<comment type="caution">
    <text evidence="1">The sequence shown here is derived from an EMBL/GenBank/DDBJ whole genome shotgun (WGS) entry which is preliminary data.</text>
</comment>
<sequence length="254" mass="28795">MEVIDYRVSRIVVLCKDCGHDVGLYPARHKCELPQSDSFSNPVPPIPKQHLSTKNKNDTNAAGLWGKLRSVNNWKNVSEDDNVTPSISQPSQGSKLWDKLLKSEKDEWEGETHISRILREYHHQKSGDIPDWLFDSNASANSDDDNNRGRKLGIPIIVDRNRDHSPSDRLAVRNDQRKYSPSSLPNNFDSDMFNDKTSNTLQLPGYQRVGGDRSYSNTNRARSASPNHNFLSSSRDGDSQYSQRSGNYRQGGFF</sequence>
<gene>
    <name evidence="1" type="ORF">RPERSI_LOCUS8987</name>
</gene>
<name>A0ACA9P108_9GLOM</name>
<keyword evidence="2" id="KW-1185">Reference proteome</keyword>
<evidence type="ECO:0000313" key="1">
    <source>
        <dbReference type="EMBL" id="CAG8678239.1"/>
    </source>
</evidence>
<proteinExistence type="predicted"/>
<evidence type="ECO:0000313" key="2">
    <source>
        <dbReference type="Proteomes" id="UP000789920"/>
    </source>
</evidence>
<accession>A0ACA9P108</accession>
<dbReference type="Proteomes" id="UP000789920">
    <property type="component" value="Unassembled WGS sequence"/>
</dbReference>
<reference evidence="1" key="1">
    <citation type="submission" date="2021-06" db="EMBL/GenBank/DDBJ databases">
        <authorList>
            <person name="Kallberg Y."/>
            <person name="Tangrot J."/>
            <person name="Rosling A."/>
        </authorList>
    </citation>
    <scope>NUCLEOTIDE SEQUENCE</scope>
    <source>
        <strain evidence="1">MA461A</strain>
    </source>
</reference>